<name>A0ACC2III0_9PLEO</name>
<keyword evidence="2" id="KW-1185">Reference proteome</keyword>
<sequence length="871" mass="96968">MQQANYRNYNYPQNAGTIGTPARRGPEPVMISRADLDAMFRKPAPIAHPQHQAAQQYNAVNVQAQQRAEAERREKMRRIAKNPTDKNIPEGVEDVCIGDGVARYRELREIERTLDATMMRKKLDVMDSKHHSRASRYGTMRIWISNTAENQPWQSNGIDTEAFDFESDTNATYRVKIQGRLLDEEGDEGLEDEDEDEEGKDADAMDEDGAESKAPASKPKIFSQYFSAITIDFDRNKDLQPDNFTQIEWKRPENPTAKESNFSELEFERKGDENINITINLQRFQNPEVFRLSKPLSELLDTDEEDRAGVLMGIWEYARSQHLQQDDDERKFACDAKLKALFNGQDSFYFPNLPQLIKPHLTTLPPIQLQYTIRVDKDYIAPADGDKKPAEPTVYDVQVALEDPMQPLFQDILRRPDSIQTLQEIQKLDEQLVLLMGAIGQSKAKHAFFTSMAKDPVAFFKRWLSSQKRDLEVLLGEATRGGGEDVSGEEWRRGGADGVWGKCEDALDGCDQEHCPCLILHRAIGVSSGNWRTRSREIRRRDAALTRYPNISLPHCCLAVVWFTIVVKQQICFLKLFGETGTISLHAIFGSVLDQPLGLAGSRTGRSRPSAPVTTQSTSHIAELHTIKVRLQPRMASPRWKELYKYAACDLADGLLKLNVPGAGYLANIQPMPHTASIAKPEMKKVLAPASTFLMAPKATKSFPNPVAMPADAPASNLPDSRPYADYAENGTIVVISQPPGQSCAVVGGIMAARMKQLGASGLVVDGRVRDLVALNETRLPIWSKGTSIIGAGAETKFHAHNVPVHIGETIVEAGDIVMIDPFENGVVAVPQGKIDELLVLLPKLVGADEKVIADVEAGVSVQEAFKRHRS</sequence>
<dbReference type="EMBL" id="JAPHNI010000169">
    <property type="protein sequence ID" value="KAJ8114887.1"/>
    <property type="molecule type" value="Genomic_DNA"/>
</dbReference>
<dbReference type="Proteomes" id="UP001153331">
    <property type="component" value="Unassembled WGS sequence"/>
</dbReference>
<reference evidence="1" key="1">
    <citation type="submission" date="2022-11" db="EMBL/GenBank/DDBJ databases">
        <title>Genome Sequence of Boeremia exigua.</title>
        <authorList>
            <person name="Buettner E."/>
        </authorList>
    </citation>
    <scope>NUCLEOTIDE SEQUENCE</scope>
    <source>
        <strain evidence="1">CU02</strain>
    </source>
</reference>
<proteinExistence type="predicted"/>
<evidence type="ECO:0000313" key="2">
    <source>
        <dbReference type="Proteomes" id="UP001153331"/>
    </source>
</evidence>
<gene>
    <name evidence="1" type="ORF">OPT61_g3333</name>
</gene>
<organism evidence="1 2">
    <name type="scientific">Boeremia exigua</name>
    <dbReference type="NCBI Taxonomy" id="749465"/>
    <lineage>
        <taxon>Eukaryota</taxon>
        <taxon>Fungi</taxon>
        <taxon>Dikarya</taxon>
        <taxon>Ascomycota</taxon>
        <taxon>Pezizomycotina</taxon>
        <taxon>Dothideomycetes</taxon>
        <taxon>Pleosporomycetidae</taxon>
        <taxon>Pleosporales</taxon>
        <taxon>Pleosporineae</taxon>
        <taxon>Didymellaceae</taxon>
        <taxon>Boeremia</taxon>
    </lineage>
</organism>
<evidence type="ECO:0000313" key="1">
    <source>
        <dbReference type="EMBL" id="KAJ8114887.1"/>
    </source>
</evidence>
<accession>A0ACC2III0</accession>
<protein>
    <submittedName>
        <fullName evidence="1">Uncharacterized protein</fullName>
    </submittedName>
</protein>
<comment type="caution">
    <text evidence="1">The sequence shown here is derived from an EMBL/GenBank/DDBJ whole genome shotgun (WGS) entry which is preliminary data.</text>
</comment>